<dbReference type="Proteomes" id="UP000199800">
    <property type="component" value="Unassembled WGS sequence"/>
</dbReference>
<dbReference type="EMBL" id="FOHN01000034">
    <property type="protein sequence ID" value="SET59699.1"/>
    <property type="molecule type" value="Genomic_DNA"/>
</dbReference>
<dbReference type="RefSeq" id="WP_092478906.1">
    <property type="nucleotide sequence ID" value="NZ_FOHN01000034.1"/>
</dbReference>
<organism evidence="1 2">
    <name type="scientific">[Clostridium] polysaccharolyticum</name>
    <dbReference type="NCBI Taxonomy" id="29364"/>
    <lineage>
        <taxon>Bacteria</taxon>
        <taxon>Bacillati</taxon>
        <taxon>Bacillota</taxon>
        <taxon>Clostridia</taxon>
        <taxon>Lachnospirales</taxon>
        <taxon>Lachnospiraceae</taxon>
    </lineage>
</organism>
<reference evidence="1 2" key="1">
    <citation type="submission" date="2016-10" db="EMBL/GenBank/DDBJ databases">
        <authorList>
            <person name="de Groot N.N."/>
        </authorList>
    </citation>
    <scope>NUCLEOTIDE SEQUENCE [LARGE SCALE GENOMIC DNA]</scope>
    <source>
        <strain evidence="1 2">DSM 1801</strain>
    </source>
</reference>
<dbReference type="AlphaFoldDB" id="A0A1I0FQ44"/>
<evidence type="ECO:0000313" key="1">
    <source>
        <dbReference type="EMBL" id="SET59699.1"/>
    </source>
</evidence>
<gene>
    <name evidence="1" type="ORF">SAMN04487772_13413</name>
</gene>
<accession>A0A1I0FQ44</accession>
<sequence>MIRDYVIKIYLTPDKTECPDSPYYWCLLVLYEDWCNEGSGWAKTPEIAFQDGYRYYQDTIL</sequence>
<name>A0A1I0FQ44_9FIRM</name>
<proteinExistence type="predicted"/>
<dbReference type="OrthoDB" id="9956369at2"/>
<evidence type="ECO:0000313" key="2">
    <source>
        <dbReference type="Proteomes" id="UP000199800"/>
    </source>
</evidence>
<keyword evidence="2" id="KW-1185">Reference proteome</keyword>
<dbReference type="STRING" id="29364.SAMN04487772_13413"/>
<protein>
    <submittedName>
        <fullName evidence="1">Uncharacterized protein</fullName>
    </submittedName>
</protein>